<dbReference type="HOGENOM" id="CLU_008321_1_0_1"/>
<dbReference type="RefSeq" id="XP_007911610.1">
    <property type="nucleotide sequence ID" value="XM_007913419.1"/>
</dbReference>
<evidence type="ECO:0000256" key="1">
    <source>
        <dbReference type="SAM" id="MobiDB-lite"/>
    </source>
</evidence>
<organism evidence="2 3">
    <name type="scientific">Phaeoacremonium minimum (strain UCR-PA7)</name>
    <name type="common">Esca disease fungus</name>
    <name type="synonym">Togninia minima</name>
    <dbReference type="NCBI Taxonomy" id="1286976"/>
    <lineage>
        <taxon>Eukaryota</taxon>
        <taxon>Fungi</taxon>
        <taxon>Dikarya</taxon>
        <taxon>Ascomycota</taxon>
        <taxon>Pezizomycotina</taxon>
        <taxon>Sordariomycetes</taxon>
        <taxon>Sordariomycetidae</taxon>
        <taxon>Togniniales</taxon>
        <taxon>Togniniaceae</taxon>
        <taxon>Phaeoacremonium</taxon>
    </lineage>
</organism>
<name>R8BW60_PHAM7</name>
<feature type="compositionally biased region" description="Acidic residues" evidence="1">
    <location>
        <begin position="627"/>
        <end position="648"/>
    </location>
</feature>
<reference evidence="3" key="1">
    <citation type="journal article" date="2013" name="Genome Announc.">
        <title>Draft genome sequence of the ascomycete Phaeoacremonium aleophilum strain UCR-PA7, a causal agent of the esca disease complex in grapevines.</title>
        <authorList>
            <person name="Blanco-Ulate B."/>
            <person name="Rolshausen P."/>
            <person name="Cantu D."/>
        </authorList>
    </citation>
    <scope>NUCLEOTIDE SEQUENCE [LARGE SCALE GENOMIC DNA]</scope>
    <source>
        <strain evidence="3">UCR-PA7</strain>
    </source>
</reference>
<sequence length="721" mass="81525">MSSRQLKKLRKQQELANLQKAAASDDEEASDLEPEPVKPRASGFSAFAALGDGNDEDNDDDEPQEPETIANESPKPAPEAVTPAKKSKKSKKKKKAKKIEEEARAVTGSKAQDEGLDEIDRALKELNMSPAPDAAKEGNSQTTPYSHELAKLLSINTHHLKVLNEMRALFGRETIEAARAEDEAEAQQNRRQRQVPQNVDLETFLKGRPGQKMSEVLIRRNPFIQGKDTWPRASAGGLSMEALVSESSNFVEYKFSHDKTYDELEAKFFAYVQLHDPMQIVYFLHRNPYHVSSLIQVSRIAKQDQNSALSADLCERALFTIGRVTLSTFRKRIEQGTARMSFDRPENRQFWLAGYHYIKSLLQKGTYRTALEWTKLFISIAPEDEYGMMNWTHALAIRAHQAQWFVDLCGAGYFETWRLHMREYYKQTLVLAKLQLKDVGGARIALLKGMEELPWLYSSLYSALNLDTPKAVWGIRPRDGNEELYTELYINTAKDLWNNTQAVSLLKEAGELAQKVDAKALPKARDIPLSIGRFVYLDNTPALMSLVPKSMLHATPNFDFDPLPPPKQLNVFSSEAQKLPWDAPTDFWQTANAGMDPRMRQIMDQAMAQAAERAVDGHDNVFFNNDSDGDDDSATEEDEPPPLEETTEAEARGLGPIQRFLEYILPMQYLNRGGDNGAAEEQAAWMEDDDDQDYLGEPPPLERADAREHDAEDSEDDRSHR</sequence>
<feature type="region of interest" description="Disordered" evidence="1">
    <location>
        <begin position="619"/>
        <end position="654"/>
    </location>
</feature>
<dbReference type="GeneID" id="19329116"/>
<accession>R8BW60</accession>
<feature type="compositionally biased region" description="Basic and acidic residues" evidence="1">
    <location>
        <begin position="700"/>
        <end position="710"/>
    </location>
</feature>
<feature type="region of interest" description="Disordered" evidence="1">
    <location>
        <begin position="672"/>
        <end position="721"/>
    </location>
</feature>
<feature type="compositionally biased region" description="Acidic residues" evidence="1">
    <location>
        <begin position="53"/>
        <end position="65"/>
    </location>
</feature>
<dbReference type="OrthoDB" id="205993at2759"/>
<dbReference type="Proteomes" id="UP000014074">
    <property type="component" value="Unassembled WGS sequence"/>
</dbReference>
<feature type="region of interest" description="Disordered" evidence="1">
    <location>
        <begin position="1"/>
        <end position="115"/>
    </location>
</feature>
<feature type="compositionally biased region" description="Acidic residues" evidence="1">
    <location>
        <begin position="24"/>
        <end position="34"/>
    </location>
</feature>
<dbReference type="GO" id="GO:0072344">
    <property type="term" value="P:rescue of stalled ribosome"/>
    <property type="evidence" value="ECO:0007669"/>
    <property type="project" value="TreeGrafter"/>
</dbReference>
<dbReference type="AlphaFoldDB" id="R8BW60"/>
<evidence type="ECO:0000313" key="3">
    <source>
        <dbReference type="Proteomes" id="UP000014074"/>
    </source>
</evidence>
<feature type="compositionally biased region" description="Basic residues" evidence="1">
    <location>
        <begin position="1"/>
        <end position="10"/>
    </location>
</feature>
<dbReference type="GO" id="GO:1990116">
    <property type="term" value="P:ribosome-associated ubiquitin-dependent protein catabolic process"/>
    <property type="evidence" value="ECO:0007669"/>
    <property type="project" value="TreeGrafter"/>
</dbReference>
<dbReference type="PANTHER" id="PTHR22684">
    <property type="entry name" value="NULP1-RELATED"/>
    <property type="match status" value="1"/>
</dbReference>
<proteinExistence type="predicted"/>
<evidence type="ECO:0000313" key="2">
    <source>
        <dbReference type="EMBL" id="EOO03588.1"/>
    </source>
</evidence>
<dbReference type="GO" id="GO:1990112">
    <property type="term" value="C:RQC complex"/>
    <property type="evidence" value="ECO:0007669"/>
    <property type="project" value="TreeGrafter"/>
</dbReference>
<dbReference type="Pfam" id="PF04910">
    <property type="entry name" value="Tcf25"/>
    <property type="match status" value="1"/>
</dbReference>
<dbReference type="EMBL" id="KB932817">
    <property type="protein sequence ID" value="EOO03588.1"/>
    <property type="molecule type" value="Genomic_DNA"/>
</dbReference>
<feature type="compositionally biased region" description="Basic residues" evidence="1">
    <location>
        <begin position="85"/>
        <end position="97"/>
    </location>
</feature>
<feature type="compositionally biased region" description="Acidic residues" evidence="1">
    <location>
        <begin position="711"/>
        <end position="721"/>
    </location>
</feature>
<protein>
    <submittedName>
        <fullName evidence="2">Putative nulp1-pending protein</fullName>
    </submittedName>
</protein>
<dbReference type="KEGG" id="tmn:UCRPA7_828"/>
<keyword evidence="3" id="KW-1185">Reference proteome</keyword>
<dbReference type="eggNOG" id="KOG2422">
    <property type="taxonomic scope" value="Eukaryota"/>
</dbReference>
<dbReference type="InterPro" id="IPR006994">
    <property type="entry name" value="TCF25/Rqc1"/>
</dbReference>
<gene>
    <name evidence="2" type="ORF">UCRPA7_828</name>
</gene>
<dbReference type="PANTHER" id="PTHR22684:SF0">
    <property type="entry name" value="RIBOSOME QUALITY CONTROL COMPLEX SUBUNIT TCF25"/>
    <property type="match status" value="1"/>
</dbReference>